<dbReference type="STRING" id="1149755.A0A2J6RSY3"/>
<dbReference type="InterPro" id="IPR036291">
    <property type="entry name" value="NAD(P)-bd_dom_sf"/>
</dbReference>
<keyword evidence="4" id="KW-1185">Reference proteome</keyword>
<proteinExistence type="predicted"/>
<dbReference type="Gene3D" id="3.30.360.10">
    <property type="entry name" value="Dihydrodipicolinate Reductase, domain 2"/>
    <property type="match status" value="1"/>
</dbReference>
<feature type="domain" description="Gfo/Idh/MocA-like oxidoreductase N-terminal" evidence="1">
    <location>
        <begin position="4"/>
        <end position="124"/>
    </location>
</feature>
<dbReference type="SUPFAM" id="SSF51735">
    <property type="entry name" value="NAD(P)-binding Rossmann-fold domains"/>
    <property type="match status" value="1"/>
</dbReference>
<dbReference type="PANTHER" id="PTHR43708:SF1">
    <property type="entry name" value="GALACTOSE_LACTOSE METABOLISM REGULATORY PROTEIN GAL80"/>
    <property type="match status" value="1"/>
</dbReference>
<organism evidence="3 4">
    <name type="scientific">Hyaloscypha variabilis (strain UAMH 11265 / GT02V1 / F)</name>
    <name type="common">Meliniomyces variabilis</name>
    <dbReference type="NCBI Taxonomy" id="1149755"/>
    <lineage>
        <taxon>Eukaryota</taxon>
        <taxon>Fungi</taxon>
        <taxon>Dikarya</taxon>
        <taxon>Ascomycota</taxon>
        <taxon>Pezizomycotina</taxon>
        <taxon>Leotiomycetes</taxon>
        <taxon>Helotiales</taxon>
        <taxon>Hyaloscyphaceae</taxon>
        <taxon>Hyaloscypha</taxon>
        <taxon>Hyaloscypha variabilis</taxon>
    </lineage>
</organism>
<accession>A0A2J6RSY3</accession>
<gene>
    <name evidence="3" type="ORF">L207DRAFT_487384</name>
</gene>
<dbReference type="SUPFAM" id="SSF55347">
    <property type="entry name" value="Glyceraldehyde-3-phosphate dehydrogenase-like, C-terminal domain"/>
    <property type="match status" value="1"/>
</dbReference>
<dbReference type="Gene3D" id="3.40.50.720">
    <property type="entry name" value="NAD(P)-binding Rossmann-like Domain"/>
    <property type="match status" value="1"/>
</dbReference>
<dbReference type="AlphaFoldDB" id="A0A2J6RSY3"/>
<dbReference type="Pfam" id="PF22685">
    <property type="entry name" value="Gal80p_C-like"/>
    <property type="match status" value="1"/>
</dbReference>
<dbReference type="OrthoDB" id="446809at2759"/>
<evidence type="ECO:0000259" key="2">
    <source>
        <dbReference type="Pfam" id="PF22685"/>
    </source>
</evidence>
<evidence type="ECO:0000259" key="1">
    <source>
        <dbReference type="Pfam" id="PF01408"/>
    </source>
</evidence>
<reference evidence="3 4" key="1">
    <citation type="submission" date="2016-04" db="EMBL/GenBank/DDBJ databases">
        <title>A degradative enzymes factory behind the ericoid mycorrhizal symbiosis.</title>
        <authorList>
            <consortium name="DOE Joint Genome Institute"/>
            <person name="Martino E."/>
            <person name="Morin E."/>
            <person name="Grelet G."/>
            <person name="Kuo A."/>
            <person name="Kohler A."/>
            <person name="Daghino S."/>
            <person name="Barry K."/>
            <person name="Choi C."/>
            <person name="Cichocki N."/>
            <person name="Clum A."/>
            <person name="Copeland A."/>
            <person name="Hainaut M."/>
            <person name="Haridas S."/>
            <person name="Labutti K."/>
            <person name="Lindquist E."/>
            <person name="Lipzen A."/>
            <person name="Khouja H.-R."/>
            <person name="Murat C."/>
            <person name="Ohm R."/>
            <person name="Olson A."/>
            <person name="Spatafora J."/>
            <person name="Veneault-Fourrey C."/>
            <person name="Henrissat B."/>
            <person name="Grigoriev I."/>
            <person name="Martin F."/>
            <person name="Perotto S."/>
        </authorList>
    </citation>
    <scope>NUCLEOTIDE SEQUENCE [LARGE SCALE GENOMIC DNA]</scope>
    <source>
        <strain evidence="3 4">F</strain>
    </source>
</reference>
<sequence length="366" mass="39818">MAPIRIGFLGLSKEGWAKRAHFPYLQASPDYEIVAICNSSVTSSEEAIKLYSLPASTKAYGDPEELAKDPNVDLVVCSVRVDRHLATISPSLKAGKDVFVEWPLGKSLAEAKELLKLKNEGGVKKAVVGLQARQAPIIAKVKELIEQGRIGEVYSSTWVGQGSVGGVSTGPAYEYLSRREIGGNMVTIHFGHAIDYVQAVLGYGFQGQPKSVLANRRKFQKLLGTDGKVLEEKRKKTTEDTIFLTGTLSSGIPLSFSLRGGTPFPGVPGMDWTIHGEKGTIRISSPSPFLQIGFDGMKIELQEGEGNNVEVVDIGSDEFDGHAYAARNVARVYKEFAKGEINCSFEDAVERHALIEALYRENGIQE</sequence>
<dbReference type="Pfam" id="PF01408">
    <property type="entry name" value="GFO_IDH_MocA"/>
    <property type="match status" value="1"/>
</dbReference>
<dbReference type="InterPro" id="IPR055080">
    <property type="entry name" value="Gal80p-like_C"/>
</dbReference>
<evidence type="ECO:0000313" key="4">
    <source>
        <dbReference type="Proteomes" id="UP000235786"/>
    </source>
</evidence>
<dbReference type="GO" id="GO:0000166">
    <property type="term" value="F:nucleotide binding"/>
    <property type="evidence" value="ECO:0007669"/>
    <property type="project" value="InterPro"/>
</dbReference>
<feature type="domain" description="Gal80p-like C-terminal" evidence="2">
    <location>
        <begin position="136"/>
        <end position="284"/>
    </location>
</feature>
<dbReference type="EMBL" id="KZ613944">
    <property type="protein sequence ID" value="PMD41621.1"/>
    <property type="molecule type" value="Genomic_DNA"/>
</dbReference>
<dbReference type="InterPro" id="IPR051317">
    <property type="entry name" value="Gfo/Idh/MocA_oxidoreduct"/>
</dbReference>
<name>A0A2J6RSY3_HYAVF</name>
<dbReference type="PANTHER" id="PTHR43708">
    <property type="entry name" value="CONSERVED EXPRESSED OXIDOREDUCTASE (EUROFUNG)"/>
    <property type="match status" value="1"/>
</dbReference>
<protein>
    <submittedName>
        <fullName evidence="3">NAD-binding Rossmann fold oxidoreductase family protein</fullName>
    </submittedName>
</protein>
<dbReference type="InterPro" id="IPR000683">
    <property type="entry name" value="Gfo/Idh/MocA-like_OxRdtase_N"/>
</dbReference>
<dbReference type="Proteomes" id="UP000235786">
    <property type="component" value="Unassembled WGS sequence"/>
</dbReference>
<evidence type="ECO:0000313" key="3">
    <source>
        <dbReference type="EMBL" id="PMD41621.1"/>
    </source>
</evidence>